<accession>A0A486XSI9</accession>
<sequence length="574" mass="63325">MKYVIFLLIKVAMLLLSFGVFASGDDHLAPRNPEKIVYQNLQGSLDTDGYELKRLSYISVNGKQINKELFFINSANGARLAYRNAGLSFVALEDALQDFNSPFRFSQRTSSSSSAVNASTDASDGMLMIIDKEIDAISTQTQADAYISKWGLAVEADSDAFDAATLTSEYGTSCPRKWRCRTKSYQKNNINETLDETFELYRNSYGSVNLDVDGTVNASVNAQLDYRYKKKFGIIYKVRVDFLDSSLDYRFNGAMKLTGNVNQNFTGREFELFQAKIYDQIFMVGFIPVQVDIKTYVRAGTGDLKLSASGAVGMLKPVHVEGRFSYVCDARNCVKQNESFNNFNESLGMNNIGYQVLAKAEIEPYVNAAVRGRLYWGTIYAEVGLQPSIPVKLFGYVGNLCGDGDGKYGNENVKAGIISADIRAGVTLKGRYFLYKTDRYYKEFYRGALAYKDLLNPSTALSPIIRPVVSGTDVRLTTSLRSCVANELDKKFQDFTIHWGNGTSTELADVAGSVEKSKSLTPGNYTIKVQHASGAYTQRSIVIETPGDGIGAPGECKFKGHGGVCEPVVPVPTH</sequence>
<evidence type="ECO:0000256" key="1">
    <source>
        <dbReference type="SAM" id="SignalP"/>
    </source>
</evidence>
<proteinExistence type="predicted"/>
<organism evidence="2">
    <name type="scientific">Rheinheimera sp. BAL341</name>
    <dbReference type="NCBI Taxonomy" id="1708203"/>
    <lineage>
        <taxon>Bacteria</taxon>
        <taxon>Pseudomonadati</taxon>
        <taxon>Pseudomonadota</taxon>
        <taxon>Gammaproteobacteria</taxon>
        <taxon>Chromatiales</taxon>
        <taxon>Chromatiaceae</taxon>
        <taxon>Rheinheimera</taxon>
    </lineage>
</organism>
<name>A0A486XSI9_9GAMM</name>
<feature type="chain" id="PRO_5019798416" evidence="1">
    <location>
        <begin position="23"/>
        <end position="574"/>
    </location>
</feature>
<evidence type="ECO:0000313" key="2">
    <source>
        <dbReference type="EMBL" id="VHO04581.1"/>
    </source>
</evidence>
<keyword evidence="1" id="KW-0732">Signal</keyword>
<protein>
    <submittedName>
        <fullName evidence="2">Uncharacterized protein</fullName>
    </submittedName>
</protein>
<reference evidence="2" key="1">
    <citation type="submission" date="2019-04" db="EMBL/GenBank/DDBJ databases">
        <authorList>
            <person name="Brambilla D."/>
        </authorList>
    </citation>
    <scope>NUCLEOTIDE SEQUENCE</scope>
    <source>
        <strain evidence="2">BAL1</strain>
    </source>
</reference>
<dbReference type="AlphaFoldDB" id="A0A486XSI9"/>
<feature type="signal peptide" evidence="1">
    <location>
        <begin position="1"/>
        <end position="22"/>
    </location>
</feature>
<dbReference type="EMBL" id="CAAJGR010000108">
    <property type="protein sequence ID" value="VHO04581.1"/>
    <property type="molecule type" value="Genomic_DNA"/>
</dbReference>
<gene>
    <name evidence="2" type="ORF">BAL341_1986</name>
</gene>